<dbReference type="PROSITE" id="PS50012">
    <property type="entry name" value="RCC1_3"/>
    <property type="match status" value="1"/>
</dbReference>
<dbReference type="EMBL" id="JAPFFF010000003">
    <property type="protein sequence ID" value="KAK8894663.1"/>
    <property type="molecule type" value="Genomic_DNA"/>
</dbReference>
<proteinExistence type="predicted"/>
<dbReference type="Gene3D" id="2.130.10.30">
    <property type="entry name" value="Regulator of chromosome condensation 1/beta-lactamase-inhibitor protein II"/>
    <property type="match status" value="2"/>
</dbReference>
<accession>A0ABR2KV00</accession>
<dbReference type="PROSITE" id="PS00108">
    <property type="entry name" value="PROTEIN_KINASE_ST"/>
    <property type="match status" value="1"/>
</dbReference>
<dbReference type="InterPro" id="IPR011009">
    <property type="entry name" value="Kinase-like_dom_sf"/>
</dbReference>
<keyword evidence="5" id="KW-1185">Reference proteome</keyword>
<feature type="coiled-coil region" evidence="2">
    <location>
        <begin position="384"/>
        <end position="428"/>
    </location>
</feature>
<gene>
    <name evidence="4" type="ORF">M9Y10_023100</name>
</gene>
<sequence length="712" mass="79889">MKVIGHNVDCGLAGSLSNQIDTLEDIDTLTQSSLDVTSLLSFSTWCHSVWIMQNGEAFAVGSNKCGEIMSTMKKTKFSKDTKIEFQYKNCQPCKFISAVCGFDFTLYEVSEETSTDSSQLIYAYKDKETIFLNIGKRSPLSLFGGRYTSAVIDTEGAVSIITDSVFNSPTTELEFFNLPGNEKAVKAACGDDRVIVLSESGRVFECSLKATKKSFSEVTGELSKVKIVEISGTTNHFFAISDKGKVFGLGSNDRNKLGMPNDVKKVNEFKLVESLDSYHVVEAFAGISESVFKTSKGEILACGSNSNGKLMLKDASISNAYPPVETAITHDTTFCILGNAKSVVFCGVEPPQNTPNRKVSKFPEPKKTSKLDKDEREEFYQKLLEAKEKENLLLKQKLYESEKRVVELEAENKKLRESKTMKKEDQKEKELEVFDAQTLDKMNRIKLLGKGATSEVFKVAREVFALKVYYPDLVTESNDDDNDKEEEEEKKIVINPYKMQSFMTEIESLQVIDHPNIVKIFGFFMGDTKHPPAILLEYCRSNLKEKIKKLTNSERIRAIVDISSAMKEVHSIGLIHRDLKLENILLDENNRIKVSDFGLCALIELDAETLSRTTMKGTLKYMAPEIFQERKDYDEKVDVYAFGVVVYLILTKGEFPKISVADVSAGKKADIPNSITDFSRELIDRCWSCQASERPSFAEICDTLKGKEDKLI</sequence>
<name>A0ABR2KV00_9EUKA</name>
<dbReference type="SMART" id="SM00220">
    <property type="entry name" value="S_TKc"/>
    <property type="match status" value="1"/>
</dbReference>
<evidence type="ECO:0000313" key="4">
    <source>
        <dbReference type="EMBL" id="KAK8894663.1"/>
    </source>
</evidence>
<dbReference type="Gene3D" id="1.10.510.10">
    <property type="entry name" value="Transferase(Phosphotransferase) domain 1"/>
    <property type="match status" value="1"/>
</dbReference>
<keyword evidence="2" id="KW-0175">Coiled coil</keyword>
<dbReference type="Pfam" id="PF07714">
    <property type="entry name" value="PK_Tyr_Ser-Thr"/>
    <property type="match status" value="1"/>
</dbReference>
<feature type="domain" description="Protein kinase" evidence="3">
    <location>
        <begin position="442"/>
        <end position="712"/>
    </location>
</feature>
<comment type="caution">
    <text evidence="4">The sequence shown here is derived from an EMBL/GenBank/DDBJ whole genome shotgun (WGS) entry which is preliminary data.</text>
</comment>
<dbReference type="Gene3D" id="3.30.200.20">
    <property type="entry name" value="Phosphorylase Kinase, domain 1"/>
    <property type="match status" value="1"/>
</dbReference>
<evidence type="ECO:0000259" key="3">
    <source>
        <dbReference type="PROSITE" id="PS50011"/>
    </source>
</evidence>
<dbReference type="InterPro" id="IPR008271">
    <property type="entry name" value="Ser/Thr_kinase_AS"/>
</dbReference>
<dbReference type="SUPFAM" id="SSF50985">
    <property type="entry name" value="RCC1/BLIP-II"/>
    <property type="match status" value="1"/>
</dbReference>
<dbReference type="InterPro" id="IPR051681">
    <property type="entry name" value="Ser/Thr_Kinases-Pseudokinases"/>
</dbReference>
<evidence type="ECO:0000256" key="2">
    <source>
        <dbReference type="SAM" id="Coils"/>
    </source>
</evidence>
<evidence type="ECO:0000313" key="5">
    <source>
        <dbReference type="Proteomes" id="UP001470230"/>
    </source>
</evidence>
<dbReference type="InterPro" id="IPR000719">
    <property type="entry name" value="Prot_kinase_dom"/>
</dbReference>
<dbReference type="InterPro" id="IPR001245">
    <property type="entry name" value="Ser-Thr/Tyr_kinase_cat_dom"/>
</dbReference>
<dbReference type="PANTHER" id="PTHR44329:SF289">
    <property type="entry name" value="SERINE_THREONINE-PROTEIN KINASE VIK"/>
    <property type="match status" value="1"/>
</dbReference>
<feature type="repeat" description="RCC1" evidence="1">
    <location>
        <begin position="244"/>
        <end position="296"/>
    </location>
</feature>
<organism evidence="4 5">
    <name type="scientific">Tritrichomonas musculus</name>
    <dbReference type="NCBI Taxonomy" id="1915356"/>
    <lineage>
        <taxon>Eukaryota</taxon>
        <taxon>Metamonada</taxon>
        <taxon>Parabasalia</taxon>
        <taxon>Tritrichomonadida</taxon>
        <taxon>Tritrichomonadidae</taxon>
        <taxon>Tritrichomonas</taxon>
    </lineage>
</organism>
<dbReference type="Proteomes" id="UP001470230">
    <property type="component" value="Unassembled WGS sequence"/>
</dbReference>
<dbReference type="PROSITE" id="PS50011">
    <property type="entry name" value="PROTEIN_KINASE_DOM"/>
    <property type="match status" value="1"/>
</dbReference>
<evidence type="ECO:0000256" key="1">
    <source>
        <dbReference type="PROSITE-ProRule" id="PRU00235"/>
    </source>
</evidence>
<dbReference type="PANTHER" id="PTHR44329">
    <property type="entry name" value="SERINE/THREONINE-PROTEIN KINASE TNNI3K-RELATED"/>
    <property type="match status" value="1"/>
</dbReference>
<protein>
    <recommendedName>
        <fullName evidence="3">Protein kinase domain-containing protein</fullName>
    </recommendedName>
</protein>
<dbReference type="InterPro" id="IPR009091">
    <property type="entry name" value="RCC1/BLIP-II"/>
</dbReference>
<reference evidence="4 5" key="1">
    <citation type="submission" date="2024-04" db="EMBL/GenBank/DDBJ databases">
        <title>Tritrichomonas musculus Genome.</title>
        <authorList>
            <person name="Alves-Ferreira E."/>
            <person name="Grigg M."/>
            <person name="Lorenzi H."/>
            <person name="Galac M."/>
        </authorList>
    </citation>
    <scope>NUCLEOTIDE SEQUENCE [LARGE SCALE GENOMIC DNA]</scope>
    <source>
        <strain evidence="4 5">EAF2021</strain>
    </source>
</reference>
<dbReference type="InterPro" id="IPR000408">
    <property type="entry name" value="Reg_chr_condens"/>
</dbReference>
<dbReference type="SUPFAM" id="SSF56112">
    <property type="entry name" value="Protein kinase-like (PK-like)"/>
    <property type="match status" value="1"/>
</dbReference>